<evidence type="ECO:0000259" key="1">
    <source>
        <dbReference type="Pfam" id="PF01738"/>
    </source>
</evidence>
<dbReference type="GO" id="GO:0016787">
    <property type="term" value="F:hydrolase activity"/>
    <property type="evidence" value="ECO:0007669"/>
    <property type="project" value="InterPro"/>
</dbReference>
<evidence type="ECO:0000313" key="2">
    <source>
        <dbReference type="EMBL" id="KZM72688.1"/>
    </source>
</evidence>
<dbReference type="Gene3D" id="3.40.50.1820">
    <property type="entry name" value="alpha/beta hydrolase"/>
    <property type="match status" value="1"/>
</dbReference>
<dbReference type="STRING" id="455432.AWN90_28315"/>
<gene>
    <name evidence="2" type="ORF">AWN90_28315</name>
</gene>
<organism evidence="2 3">
    <name type="scientific">Nocardia terpenica</name>
    <dbReference type="NCBI Taxonomy" id="455432"/>
    <lineage>
        <taxon>Bacteria</taxon>
        <taxon>Bacillati</taxon>
        <taxon>Actinomycetota</taxon>
        <taxon>Actinomycetes</taxon>
        <taxon>Mycobacteriales</taxon>
        <taxon>Nocardiaceae</taxon>
        <taxon>Nocardia</taxon>
    </lineage>
</organism>
<sequence>MASVLMLHSAYGLRRSVRRAADRLRDLGHTVEVPDLYGCGAIDPPERGLAVRDRLGVDVLLHRASAAATRLPPGVVYLGFSLGAWLAQELAARDPLAGGIVLLQGLGIPQGPLPCPVQVHMSQGDVDRNEPPLTSWLPRMRGQGNDLQAFVYRTGGHLYTDEDLPDYDATASELTWRRIGDFLLVCGAVGMGI</sequence>
<dbReference type="AlphaFoldDB" id="A0A161XGS1"/>
<proteinExistence type="predicted"/>
<evidence type="ECO:0000313" key="3">
    <source>
        <dbReference type="Proteomes" id="UP000076512"/>
    </source>
</evidence>
<dbReference type="OrthoDB" id="2834584at2"/>
<keyword evidence="3" id="KW-1185">Reference proteome</keyword>
<dbReference type="InterPro" id="IPR029058">
    <property type="entry name" value="AB_hydrolase_fold"/>
</dbReference>
<dbReference type="PANTHER" id="PTHR46623:SF6">
    <property type="entry name" value="ALPHA_BETA-HYDROLASES SUPERFAMILY PROTEIN"/>
    <property type="match status" value="1"/>
</dbReference>
<dbReference type="EMBL" id="LWGR01000007">
    <property type="protein sequence ID" value="KZM72688.1"/>
    <property type="molecule type" value="Genomic_DNA"/>
</dbReference>
<dbReference type="InterPro" id="IPR051049">
    <property type="entry name" value="Dienelactone_hydrolase-like"/>
</dbReference>
<comment type="caution">
    <text evidence="2">The sequence shown here is derived from an EMBL/GenBank/DDBJ whole genome shotgun (WGS) entry which is preliminary data.</text>
</comment>
<accession>A0A161XGS1</accession>
<reference evidence="2 3" key="1">
    <citation type="submission" date="2016-04" db="EMBL/GenBank/DDBJ databases">
        <authorList>
            <person name="Evans L.H."/>
            <person name="Alamgir A."/>
            <person name="Owens N."/>
            <person name="Weber N.D."/>
            <person name="Virtaneva K."/>
            <person name="Barbian K."/>
            <person name="Babar A."/>
            <person name="Rosenke K."/>
        </authorList>
    </citation>
    <scope>NUCLEOTIDE SEQUENCE [LARGE SCALE GENOMIC DNA]</scope>
    <source>
        <strain evidence="2 3">IFM 0406</strain>
    </source>
</reference>
<feature type="domain" description="Dienelactone hydrolase" evidence="1">
    <location>
        <begin position="3"/>
        <end position="183"/>
    </location>
</feature>
<dbReference type="Proteomes" id="UP000076512">
    <property type="component" value="Unassembled WGS sequence"/>
</dbReference>
<dbReference type="PANTHER" id="PTHR46623">
    <property type="entry name" value="CARBOXYMETHYLENEBUTENOLIDASE-RELATED"/>
    <property type="match status" value="1"/>
</dbReference>
<name>A0A161XGS1_9NOCA</name>
<dbReference type="RefSeq" id="WP_067588809.1">
    <property type="nucleotide sequence ID" value="NZ_JABMCZ010000005.1"/>
</dbReference>
<dbReference type="InterPro" id="IPR002925">
    <property type="entry name" value="Dienelactn_hydro"/>
</dbReference>
<protein>
    <recommendedName>
        <fullName evidence="1">Dienelactone hydrolase domain-containing protein</fullName>
    </recommendedName>
</protein>
<dbReference type="Pfam" id="PF01738">
    <property type="entry name" value="DLH"/>
    <property type="match status" value="1"/>
</dbReference>
<dbReference type="SUPFAM" id="SSF53474">
    <property type="entry name" value="alpha/beta-Hydrolases"/>
    <property type="match status" value="1"/>
</dbReference>